<evidence type="ECO:0000256" key="1">
    <source>
        <dbReference type="ARBA" id="ARBA00023015"/>
    </source>
</evidence>
<dbReference type="PANTHER" id="PTHR44688:SF16">
    <property type="entry name" value="DNA-BINDING TRANSCRIPTIONAL ACTIVATOR DEVR_DOSR"/>
    <property type="match status" value="1"/>
</dbReference>
<reference evidence="5 6" key="1">
    <citation type="submission" date="2015-01" db="EMBL/GenBank/DDBJ databases">
        <title>Genome sequence of Mycobacterium llatzerense and Mycobacterium immunogenum recovered from brain abscess.</title>
        <authorList>
            <person name="Greninger A.L."/>
            <person name="Langelier C."/>
            <person name="Cunningham G."/>
            <person name="Chiu C.Y."/>
            <person name="Miller S."/>
        </authorList>
    </citation>
    <scope>NUCLEOTIDE SEQUENCE [LARGE SCALE GENOMIC DNA]</scope>
    <source>
        <strain evidence="5 6">CLUC14</strain>
    </source>
</reference>
<dbReference type="InterPro" id="IPR000792">
    <property type="entry name" value="Tscrpt_reg_LuxR_C"/>
</dbReference>
<sequence length="866" mass="91262">MRLTWPLTGREEELAAIDAAMSDPDSSGVVLRGAAGVGKSRVAQEALAHAAGKGSITQWAVATSSARALPLGALAAWVTADMNGPQLVRLVVDALTGSPHGAGVIVGVDDVHLLDDLSAFVLHQIVRRRVAKVILTLRDGETIPPGVQEIWSVGDLERIDLQPLSAEETVNLLGVTLGGIIDPGTGHRLWSLTRGNALYLHHMVEQEVSAGRLASEHGCWRWTGGMSVAPALVEMIESRMGALPTAVGDVIDVLAVGEPMDIRLLARITDPVAIEEAEARSLVALDDMDGGAKVRLAHPLYGEVRRERAPAIRLRRVRGLVASSLAADTDCDDIRVLVRRATLALDSDLQPDPELFLSAAKSAVQLLDTPLAGQLARAAVEAGGGVAARIQHGYCMVWSARAAEAQQELAALAEQAQTDLEVAQVATLRGHNTYWTLRQPTAAEAILDQAEATVLDPPAKRILAAQRAAFHADLGRPQAAVRTATEALARPLPDGDAAMASWAMAGGLAMLGRVAELEAAAARGQTAATAAQNAAVLRNGLSYRHMIGLKLAGHLHRAEEVAQQAWRDLEDTWFPYGGLVHVGQAQLARGQVPDALSRLQRALTALAAGHEMGGWLFRCRLGVAQALALTGDAAAARQAMTELDADRHPGLLFLTTEVTLARAWVAAAEGSLTEAVQLTRAAAADAASAGRPAYEVLAWQTAAQFGDGSGADRLLELTGIVEGPRVALAARFATALQTGDADELAAVSTSFQGIGDLIAAIDAAAHAAVAYRRHDQRGSALTCSTRAQALARECGATTPALRQAAQPLPLTDREREIVTLLGQGLPSRAIAERLTLSTRTVEGHIYRAMAKTGTTNRDELAALLRR</sequence>
<dbReference type="InterPro" id="IPR016032">
    <property type="entry name" value="Sig_transdc_resp-reg_C-effctor"/>
</dbReference>
<dbReference type="AlphaFoldDB" id="A0A0D1J7K1"/>
<dbReference type="Pfam" id="PF13191">
    <property type="entry name" value="AAA_16"/>
    <property type="match status" value="1"/>
</dbReference>
<dbReference type="Proteomes" id="UP000032221">
    <property type="component" value="Unassembled WGS sequence"/>
</dbReference>
<organism evidence="5 6">
    <name type="scientific">Mycolicibacterium llatzerense</name>
    <dbReference type="NCBI Taxonomy" id="280871"/>
    <lineage>
        <taxon>Bacteria</taxon>
        <taxon>Bacillati</taxon>
        <taxon>Actinomycetota</taxon>
        <taxon>Actinomycetes</taxon>
        <taxon>Mycobacteriales</taxon>
        <taxon>Mycobacteriaceae</taxon>
        <taxon>Mycolicibacterium</taxon>
    </lineage>
</organism>
<keyword evidence="1" id="KW-0805">Transcription regulation</keyword>
<comment type="caution">
    <text evidence="5">The sequence shown here is derived from an EMBL/GenBank/DDBJ whole genome shotgun (WGS) entry which is preliminary data.</text>
</comment>
<protein>
    <recommendedName>
        <fullName evidence="4">HTH luxR-type domain-containing protein</fullName>
    </recommendedName>
</protein>
<evidence type="ECO:0000313" key="6">
    <source>
        <dbReference type="Proteomes" id="UP000032221"/>
    </source>
</evidence>
<dbReference type="GO" id="GO:0003677">
    <property type="term" value="F:DNA binding"/>
    <property type="evidence" value="ECO:0007669"/>
    <property type="project" value="UniProtKB-KW"/>
</dbReference>
<dbReference type="InterPro" id="IPR036388">
    <property type="entry name" value="WH-like_DNA-bd_sf"/>
</dbReference>
<evidence type="ECO:0000313" key="5">
    <source>
        <dbReference type="EMBL" id="KIU17558.1"/>
    </source>
</evidence>
<name>A0A0D1J7K1_9MYCO</name>
<dbReference type="PROSITE" id="PS50043">
    <property type="entry name" value="HTH_LUXR_2"/>
    <property type="match status" value="1"/>
</dbReference>
<dbReference type="Gene3D" id="3.40.50.300">
    <property type="entry name" value="P-loop containing nucleotide triphosphate hydrolases"/>
    <property type="match status" value="1"/>
</dbReference>
<dbReference type="SUPFAM" id="SSF52540">
    <property type="entry name" value="P-loop containing nucleoside triphosphate hydrolases"/>
    <property type="match status" value="1"/>
</dbReference>
<accession>A0A0D1J7K1</accession>
<dbReference type="OrthoDB" id="3197423at2"/>
<keyword evidence="3" id="KW-0804">Transcription</keyword>
<dbReference type="Pfam" id="PF00196">
    <property type="entry name" value="GerE"/>
    <property type="match status" value="1"/>
</dbReference>
<dbReference type="STRING" id="280871.TL10_08025"/>
<keyword evidence="6" id="KW-1185">Reference proteome</keyword>
<dbReference type="InterPro" id="IPR027417">
    <property type="entry name" value="P-loop_NTPase"/>
</dbReference>
<keyword evidence="2" id="KW-0238">DNA-binding</keyword>
<dbReference type="Gene3D" id="1.10.10.10">
    <property type="entry name" value="Winged helix-like DNA-binding domain superfamily/Winged helix DNA-binding domain"/>
    <property type="match status" value="1"/>
</dbReference>
<dbReference type="PANTHER" id="PTHR44688">
    <property type="entry name" value="DNA-BINDING TRANSCRIPTIONAL ACTIVATOR DEVR_DOSR"/>
    <property type="match status" value="1"/>
</dbReference>
<dbReference type="PRINTS" id="PR00038">
    <property type="entry name" value="HTHLUXR"/>
</dbReference>
<dbReference type="SUPFAM" id="SSF46894">
    <property type="entry name" value="C-terminal effector domain of the bipartite response regulators"/>
    <property type="match status" value="1"/>
</dbReference>
<dbReference type="PROSITE" id="PS00622">
    <property type="entry name" value="HTH_LUXR_1"/>
    <property type="match status" value="1"/>
</dbReference>
<gene>
    <name evidence="5" type="ORF">TL10_08025</name>
</gene>
<dbReference type="InterPro" id="IPR041664">
    <property type="entry name" value="AAA_16"/>
</dbReference>
<evidence type="ECO:0000256" key="2">
    <source>
        <dbReference type="ARBA" id="ARBA00023125"/>
    </source>
</evidence>
<dbReference type="SMART" id="SM00421">
    <property type="entry name" value="HTH_LUXR"/>
    <property type="match status" value="1"/>
</dbReference>
<dbReference type="CDD" id="cd06170">
    <property type="entry name" value="LuxR_C_like"/>
    <property type="match status" value="1"/>
</dbReference>
<dbReference type="EMBL" id="JXST01000008">
    <property type="protein sequence ID" value="KIU17558.1"/>
    <property type="molecule type" value="Genomic_DNA"/>
</dbReference>
<dbReference type="PATRIC" id="fig|280871.6.peg.1661"/>
<feature type="domain" description="HTH luxR-type" evidence="4">
    <location>
        <begin position="803"/>
        <end position="866"/>
    </location>
</feature>
<dbReference type="GO" id="GO:0006355">
    <property type="term" value="P:regulation of DNA-templated transcription"/>
    <property type="evidence" value="ECO:0007669"/>
    <property type="project" value="InterPro"/>
</dbReference>
<proteinExistence type="predicted"/>
<dbReference type="RefSeq" id="WP_043985216.1">
    <property type="nucleotide sequence ID" value="NZ_BAAARC010000022.1"/>
</dbReference>
<evidence type="ECO:0000256" key="3">
    <source>
        <dbReference type="ARBA" id="ARBA00023163"/>
    </source>
</evidence>
<evidence type="ECO:0000259" key="4">
    <source>
        <dbReference type="PROSITE" id="PS50043"/>
    </source>
</evidence>